<accession>A0A9D1S4Y1</accession>
<reference evidence="1" key="1">
    <citation type="submission" date="2020-10" db="EMBL/GenBank/DDBJ databases">
        <authorList>
            <person name="Gilroy R."/>
        </authorList>
    </citation>
    <scope>NUCLEOTIDE SEQUENCE</scope>
    <source>
        <strain evidence="1">ChiSxjej2B14-8506</strain>
    </source>
</reference>
<gene>
    <name evidence="1" type="ORF">IAC59_05005</name>
</gene>
<dbReference type="EMBL" id="DVNK01000033">
    <property type="protein sequence ID" value="HIU46598.1"/>
    <property type="molecule type" value="Genomic_DNA"/>
</dbReference>
<dbReference type="InterPro" id="IPR015231">
    <property type="entry name" value="DUF1934"/>
</dbReference>
<dbReference type="AlphaFoldDB" id="A0A9D1S4Y1"/>
<comment type="caution">
    <text evidence="1">The sequence shown here is derived from an EMBL/GenBank/DDBJ whole genome shotgun (WGS) entry which is preliminary data.</text>
</comment>
<proteinExistence type="predicted"/>
<evidence type="ECO:0000313" key="2">
    <source>
        <dbReference type="Proteomes" id="UP000824123"/>
    </source>
</evidence>
<protein>
    <submittedName>
        <fullName evidence="1">DUF1934 domain-containing protein</fullName>
    </submittedName>
</protein>
<sequence>MTGDTMRARITVVGRIDTGDGRPDLIRAEYAGLYTELDHGFMLEYDESEPPAHVALSCHAGRALLERAGEPHSRMEFLPGTTQAALYALPEGEFDLATECSALDLDQTATHGRLRIAYRLLSAGALVSDNRLLVTYRLC</sequence>
<dbReference type="InterPro" id="IPR012674">
    <property type="entry name" value="Calycin"/>
</dbReference>
<reference evidence="1" key="2">
    <citation type="journal article" date="2021" name="PeerJ">
        <title>Extensive microbial diversity within the chicken gut microbiome revealed by metagenomics and culture.</title>
        <authorList>
            <person name="Gilroy R."/>
            <person name="Ravi A."/>
            <person name="Getino M."/>
            <person name="Pursley I."/>
            <person name="Horton D.L."/>
            <person name="Alikhan N.F."/>
            <person name="Baker D."/>
            <person name="Gharbi K."/>
            <person name="Hall N."/>
            <person name="Watson M."/>
            <person name="Adriaenssens E.M."/>
            <person name="Foster-Nyarko E."/>
            <person name="Jarju S."/>
            <person name="Secka A."/>
            <person name="Antonio M."/>
            <person name="Oren A."/>
            <person name="Chaudhuri R.R."/>
            <person name="La Ragione R."/>
            <person name="Hildebrand F."/>
            <person name="Pallen M.J."/>
        </authorList>
    </citation>
    <scope>NUCLEOTIDE SEQUENCE</scope>
    <source>
        <strain evidence="1">ChiSxjej2B14-8506</strain>
    </source>
</reference>
<dbReference type="Proteomes" id="UP000824123">
    <property type="component" value="Unassembled WGS sequence"/>
</dbReference>
<dbReference type="Pfam" id="PF09148">
    <property type="entry name" value="DUF1934"/>
    <property type="match status" value="1"/>
</dbReference>
<organism evidence="1 2">
    <name type="scientific">Candidatus Fimadaptatus faecigallinarum</name>
    <dbReference type="NCBI Taxonomy" id="2840814"/>
    <lineage>
        <taxon>Bacteria</taxon>
        <taxon>Bacillati</taxon>
        <taxon>Bacillota</taxon>
        <taxon>Clostridia</taxon>
        <taxon>Eubacteriales</taxon>
        <taxon>Candidatus Fimadaptatus</taxon>
    </lineage>
</organism>
<dbReference type="Gene3D" id="2.40.128.20">
    <property type="match status" value="1"/>
</dbReference>
<evidence type="ECO:0000313" key="1">
    <source>
        <dbReference type="EMBL" id="HIU46598.1"/>
    </source>
</evidence>
<name>A0A9D1S4Y1_9FIRM</name>
<dbReference type="SUPFAM" id="SSF50814">
    <property type="entry name" value="Lipocalins"/>
    <property type="match status" value="1"/>
</dbReference>